<dbReference type="AlphaFoldDB" id="A0A7N9CVT9"/>
<sequence length="85" mass="9225">MAQSWLTATSAPGFKQFCCLSLPSSWDYRYPPPCQANFCIFIETGFSHVGHASLELLASSEPPTLASQSAGIIGMSHHAQPKVHF</sequence>
<proteinExistence type="predicted"/>
<evidence type="ECO:0000313" key="1">
    <source>
        <dbReference type="Ensembl" id="ENSMFAP00000054789.1"/>
    </source>
</evidence>
<dbReference type="PANTHER" id="PTHR46254">
    <property type="entry name" value="PROTEIN GVQW1-RELATED"/>
    <property type="match status" value="1"/>
</dbReference>
<dbReference type="Proteomes" id="UP000233100">
    <property type="component" value="Chromosome 7"/>
</dbReference>
<dbReference type="GeneTree" id="ENSGT00940000164709"/>
<reference evidence="1" key="3">
    <citation type="submission" date="2025-09" db="UniProtKB">
        <authorList>
            <consortium name="Ensembl"/>
        </authorList>
    </citation>
    <scope>IDENTIFICATION</scope>
</reference>
<dbReference type="Ensembl" id="ENSMFAT00000074072.1">
    <property type="protein sequence ID" value="ENSMFAP00000054789.1"/>
    <property type="gene ID" value="ENSMFAG00000065076.1"/>
</dbReference>
<dbReference type="PANTHER" id="PTHR46254:SF3">
    <property type="entry name" value="SECRETED PROTEIN"/>
    <property type="match status" value="1"/>
</dbReference>
<dbReference type="PRINTS" id="PR02045">
    <property type="entry name" value="F138DOMAIN"/>
</dbReference>
<protein>
    <submittedName>
        <fullName evidence="1">Uncharacterized protein</fullName>
    </submittedName>
</protein>
<organism evidence="1 2">
    <name type="scientific">Macaca fascicularis</name>
    <name type="common">Crab-eating macaque</name>
    <name type="synonym">Cynomolgus monkey</name>
    <dbReference type="NCBI Taxonomy" id="9541"/>
    <lineage>
        <taxon>Eukaryota</taxon>
        <taxon>Metazoa</taxon>
        <taxon>Chordata</taxon>
        <taxon>Craniata</taxon>
        <taxon>Vertebrata</taxon>
        <taxon>Euteleostomi</taxon>
        <taxon>Mammalia</taxon>
        <taxon>Eutheria</taxon>
        <taxon>Euarchontoglires</taxon>
        <taxon>Primates</taxon>
        <taxon>Haplorrhini</taxon>
        <taxon>Catarrhini</taxon>
        <taxon>Cercopithecidae</taxon>
        <taxon>Cercopithecinae</taxon>
        <taxon>Macaca</taxon>
    </lineage>
</organism>
<name>A0A7N9CVT9_MACFA</name>
<keyword evidence="2" id="KW-1185">Reference proteome</keyword>
<evidence type="ECO:0000313" key="2">
    <source>
        <dbReference type="Proteomes" id="UP000233100"/>
    </source>
</evidence>
<accession>A0A7N9CVT9</accession>
<reference evidence="1 2" key="1">
    <citation type="submission" date="2013-03" db="EMBL/GenBank/DDBJ databases">
        <authorList>
            <person name="Warren W."/>
            <person name="Wilson R.K."/>
        </authorList>
    </citation>
    <scope>NUCLEOTIDE SEQUENCE</scope>
</reference>
<reference evidence="1" key="2">
    <citation type="submission" date="2025-08" db="UniProtKB">
        <authorList>
            <consortium name="Ensembl"/>
        </authorList>
    </citation>
    <scope>IDENTIFICATION</scope>
</reference>